<dbReference type="RefSeq" id="WP_086079204.1">
    <property type="nucleotide sequence ID" value="NZ_CP021111.1"/>
</dbReference>
<dbReference type="OrthoDB" id="4380123at2"/>
<dbReference type="KEGG" id="bgm:CAL15_14225"/>
<dbReference type="EMBL" id="CP021111">
    <property type="protein sequence ID" value="ARP95439.1"/>
    <property type="molecule type" value="Genomic_DNA"/>
</dbReference>
<evidence type="ECO:0000313" key="2">
    <source>
        <dbReference type="Proteomes" id="UP000194161"/>
    </source>
</evidence>
<dbReference type="PANTHER" id="PTHR17985:SF8">
    <property type="entry name" value="TRANSPORT AND GOLGI ORGANIZATION PROTEIN 2 HOMOLOG"/>
    <property type="match status" value="1"/>
</dbReference>
<dbReference type="PANTHER" id="PTHR17985">
    <property type="entry name" value="SER/THR-RICH PROTEIN T10 IN DGCR REGION"/>
    <property type="match status" value="1"/>
</dbReference>
<evidence type="ECO:0008006" key="3">
    <source>
        <dbReference type="Google" id="ProtNLM"/>
    </source>
</evidence>
<evidence type="ECO:0000313" key="1">
    <source>
        <dbReference type="EMBL" id="ARP95439.1"/>
    </source>
</evidence>
<keyword evidence="2" id="KW-1185">Reference proteome</keyword>
<reference evidence="1 2" key="1">
    <citation type="submission" date="2017-05" db="EMBL/GenBank/DDBJ databases">
        <title>Complete and WGS of Bordetella genogroups.</title>
        <authorList>
            <person name="Spilker T."/>
            <person name="LiPuma J."/>
        </authorList>
    </citation>
    <scope>NUCLEOTIDE SEQUENCE [LARGE SCALE GENOMIC DNA]</scope>
    <source>
        <strain evidence="1 2">AU7206</strain>
    </source>
</reference>
<dbReference type="STRING" id="463040.CAL15_14225"/>
<accession>A0A1W6ZDP9</accession>
<gene>
    <name evidence="1" type="ORF">CAL15_14225</name>
</gene>
<dbReference type="InterPro" id="IPR008551">
    <property type="entry name" value="TANGO2"/>
</dbReference>
<name>A0A1W6ZDP9_9BORD</name>
<dbReference type="Proteomes" id="UP000194161">
    <property type="component" value="Chromosome"/>
</dbReference>
<dbReference type="Gene3D" id="3.60.60.10">
    <property type="entry name" value="Penicillin V Acylase, Chain A"/>
    <property type="match status" value="1"/>
</dbReference>
<dbReference type="Pfam" id="PF05742">
    <property type="entry name" value="TANGO2"/>
    <property type="match status" value="1"/>
</dbReference>
<sequence length="258" mass="27720">MCLAVLALRHVPGLPVLMAANRDEFHARPTAAAARWPGDGPAVYAGRDLQAGGTWMGVNENGRYAVVTNFRDPTSLIADAPSRGALVEAYLRGADRPGGYLARVAREGQRYNGFNLIVGDTDSAWYYGNRGAAPHELRPGIYALSNHLLDTPWPKLARTKAAFAQVIAQAAQPDLPALYAALADRAPAADVELPDTGVGLERERMLSSPFIVSPNYGTRSSTIMALHADGRGELHERRFDPRGEATGETDLAFAWTAA</sequence>
<dbReference type="AlphaFoldDB" id="A0A1W6ZDP9"/>
<proteinExistence type="predicted"/>
<protein>
    <recommendedName>
        <fullName evidence="3">NRDE family protein</fullName>
    </recommendedName>
</protein>
<organism evidence="1 2">
    <name type="scientific">Bordetella genomosp. 13</name>
    <dbReference type="NCBI Taxonomy" id="463040"/>
    <lineage>
        <taxon>Bacteria</taxon>
        <taxon>Pseudomonadati</taxon>
        <taxon>Pseudomonadota</taxon>
        <taxon>Betaproteobacteria</taxon>
        <taxon>Burkholderiales</taxon>
        <taxon>Alcaligenaceae</taxon>
        <taxon>Bordetella</taxon>
    </lineage>
</organism>